<proteinExistence type="inferred from homology"/>
<comment type="similarity">
    <text evidence="1 10">Belongs to the GHMP kinase family. IspE subfamily.</text>
</comment>
<evidence type="ECO:0000313" key="14">
    <source>
        <dbReference type="Proteomes" id="UP001596457"/>
    </source>
</evidence>
<dbReference type="PANTHER" id="PTHR43527:SF2">
    <property type="entry name" value="4-DIPHOSPHOCYTIDYL-2-C-METHYL-D-ERYTHRITOL KINASE, CHLOROPLASTIC"/>
    <property type="match status" value="1"/>
</dbReference>
<dbReference type="InterPro" id="IPR014721">
    <property type="entry name" value="Ribsml_uS5_D2-typ_fold_subgr"/>
</dbReference>
<evidence type="ECO:0000256" key="2">
    <source>
        <dbReference type="ARBA" id="ARBA00012052"/>
    </source>
</evidence>
<dbReference type="GO" id="GO:0050515">
    <property type="term" value="F:4-(cytidine 5'-diphospho)-2-C-methyl-D-erythritol kinase activity"/>
    <property type="evidence" value="ECO:0007669"/>
    <property type="project" value="UniProtKB-EC"/>
</dbReference>
<organism evidence="13 14">
    <name type="scientific">Hydrogenophaga defluvii</name>
    <dbReference type="NCBI Taxonomy" id="249410"/>
    <lineage>
        <taxon>Bacteria</taxon>
        <taxon>Pseudomonadati</taxon>
        <taxon>Pseudomonadota</taxon>
        <taxon>Betaproteobacteria</taxon>
        <taxon>Burkholderiales</taxon>
        <taxon>Comamonadaceae</taxon>
        <taxon>Hydrogenophaga</taxon>
    </lineage>
</organism>
<dbReference type="HAMAP" id="MF_00061">
    <property type="entry name" value="IspE"/>
    <property type="match status" value="1"/>
</dbReference>
<dbReference type="EMBL" id="JBHTBZ010000068">
    <property type="protein sequence ID" value="MFC7462592.1"/>
    <property type="molecule type" value="Genomic_DNA"/>
</dbReference>
<comment type="pathway">
    <text evidence="10">Isoprenoid biosynthesis; isopentenyl diphosphate biosynthesis via DXP pathway; isopentenyl diphosphate from 1-deoxy-D-xylulose 5-phosphate: step 3/6.</text>
</comment>
<dbReference type="InterPro" id="IPR036554">
    <property type="entry name" value="GHMP_kinase_C_sf"/>
</dbReference>
<evidence type="ECO:0000256" key="6">
    <source>
        <dbReference type="ARBA" id="ARBA00022777"/>
    </source>
</evidence>
<evidence type="ECO:0000256" key="9">
    <source>
        <dbReference type="ARBA" id="ARBA00032554"/>
    </source>
</evidence>
<evidence type="ECO:0000259" key="12">
    <source>
        <dbReference type="Pfam" id="PF08544"/>
    </source>
</evidence>
<evidence type="ECO:0000256" key="8">
    <source>
        <dbReference type="ARBA" id="ARBA00023229"/>
    </source>
</evidence>
<sequence>MNTAVIETPTELRNVPAPAKLNVFLHIVGRRPDGYHLLQSVFMLIDWCDTLHFKLRADGAIHRIDALPGATLPEHDLVVRAAQALQTATGCTLGADITLEKRLPSEAGMGSGSSDAASTLLALNRLWDLRLSRPQLAHIGLTLGADVPFFVGGRNAWVEGIGEQLTPVALPPGRFVVVKPPTGASTAAIFGSSVLKRDTKPAILSGFAADAQQNPDRIWNYGANDLQAVAQAVCPEISDCIAWLSRKGLQARMTGSGSAVFAPWVESTDLSDAPPGWQVKICSNWAEHPLRAWCEG</sequence>
<comment type="caution">
    <text evidence="13">The sequence shown here is derived from an EMBL/GenBank/DDBJ whole genome shotgun (WGS) entry which is preliminary data.</text>
</comment>
<dbReference type="Pfam" id="PF08544">
    <property type="entry name" value="GHMP_kinases_C"/>
    <property type="match status" value="1"/>
</dbReference>
<dbReference type="SUPFAM" id="SSF55060">
    <property type="entry name" value="GHMP Kinase, C-terminal domain"/>
    <property type="match status" value="1"/>
</dbReference>
<evidence type="ECO:0000256" key="1">
    <source>
        <dbReference type="ARBA" id="ARBA00009684"/>
    </source>
</evidence>
<dbReference type="NCBIfam" id="TIGR00154">
    <property type="entry name" value="ispE"/>
    <property type="match status" value="1"/>
</dbReference>
<dbReference type="PIRSF" id="PIRSF010376">
    <property type="entry name" value="IspE"/>
    <property type="match status" value="1"/>
</dbReference>
<dbReference type="Gene3D" id="3.30.230.10">
    <property type="match status" value="1"/>
</dbReference>
<name>A0ABW2SHX4_9BURK</name>
<dbReference type="InterPro" id="IPR006204">
    <property type="entry name" value="GHMP_kinase_N_dom"/>
</dbReference>
<evidence type="ECO:0000313" key="13">
    <source>
        <dbReference type="EMBL" id="MFC7462592.1"/>
    </source>
</evidence>
<dbReference type="InterPro" id="IPR020568">
    <property type="entry name" value="Ribosomal_Su5_D2-typ_SF"/>
</dbReference>
<comment type="function">
    <text evidence="10">Catalyzes the phosphorylation of the position 2 hydroxy group of 4-diphosphocytidyl-2C-methyl-D-erythritol.</text>
</comment>
<keyword evidence="4 10" id="KW-0808">Transferase</keyword>
<gene>
    <name evidence="10 13" type="primary">ispE</name>
    <name evidence="13" type="ORF">ACFQU0_19390</name>
</gene>
<dbReference type="Gene3D" id="3.30.70.890">
    <property type="entry name" value="GHMP kinase, C-terminal domain"/>
    <property type="match status" value="1"/>
</dbReference>
<evidence type="ECO:0000256" key="10">
    <source>
        <dbReference type="HAMAP-Rule" id="MF_00061"/>
    </source>
</evidence>
<evidence type="ECO:0000256" key="4">
    <source>
        <dbReference type="ARBA" id="ARBA00022679"/>
    </source>
</evidence>
<keyword evidence="6 10" id="KW-0418">Kinase</keyword>
<keyword evidence="14" id="KW-1185">Reference proteome</keyword>
<protein>
    <recommendedName>
        <fullName evidence="3 10">4-diphosphocytidyl-2-C-methyl-D-erythritol kinase</fullName>
        <shortName evidence="10">CMK</shortName>
        <ecNumber evidence="2 10">2.7.1.148</ecNumber>
    </recommendedName>
    <alternativeName>
        <fullName evidence="9 10">4-(cytidine-5'-diphospho)-2-C-methyl-D-erythritol kinase</fullName>
    </alternativeName>
</protein>
<dbReference type="SUPFAM" id="SSF54211">
    <property type="entry name" value="Ribosomal protein S5 domain 2-like"/>
    <property type="match status" value="1"/>
</dbReference>
<feature type="active site" evidence="10">
    <location>
        <position position="20"/>
    </location>
</feature>
<keyword evidence="7 10" id="KW-0067">ATP-binding</keyword>
<evidence type="ECO:0000259" key="11">
    <source>
        <dbReference type="Pfam" id="PF00288"/>
    </source>
</evidence>
<feature type="domain" description="GHMP kinase N-terminal" evidence="11">
    <location>
        <begin position="77"/>
        <end position="153"/>
    </location>
</feature>
<comment type="catalytic activity">
    <reaction evidence="10">
        <text>4-CDP-2-C-methyl-D-erythritol + ATP = 4-CDP-2-C-methyl-D-erythritol 2-phosphate + ADP + H(+)</text>
        <dbReference type="Rhea" id="RHEA:18437"/>
        <dbReference type="ChEBI" id="CHEBI:15378"/>
        <dbReference type="ChEBI" id="CHEBI:30616"/>
        <dbReference type="ChEBI" id="CHEBI:57823"/>
        <dbReference type="ChEBI" id="CHEBI:57919"/>
        <dbReference type="ChEBI" id="CHEBI:456216"/>
        <dbReference type="EC" id="2.7.1.148"/>
    </reaction>
</comment>
<dbReference type="RefSeq" id="WP_382203502.1">
    <property type="nucleotide sequence ID" value="NZ_JBHTBZ010000068.1"/>
</dbReference>
<keyword evidence="8 10" id="KW-0414">Isoprene biosynthesis</keyword>
<dbReference type="InterPro" id="IPR013750">
    <property type="entry name" value="GHMP_kinase_C_dom"/>
</dbReference>
<dbReference type="InterPro" id="IPR004424">
    <property type="entry name" value="IspE"/>
</dbReference>
<keyword evidence="5 10" id="KW-0547">Nucleotide-binding</keyword>
<feature type="active site" evidence="10">
    <location>
        <position position="146"/>
    </location>
</feature>
<dbReference type="Pfam" id="PF00288">
    <property type="entry name" value="GHMP_kinases_N"/>
    <property type="match status" value="1"/>
</dbReference>
<accession>A0ABW2SHX4</accession>
<reference evidence="14" key="1">
    <citation type="journal article" date="2019" name="Int. J. Syst. Evol. Microbiol.">
        <title>The Global Catalogue of Microorganisms (GCM) 10K type strain sequencing project: providing services to taxonomists for standard genome sequencing and annotation.</title>
        <authorList>
            <consortium name="The Broad Institute Genomics Platform"/>
            <consortium name="The Broad Institute Genome Sequencing Center for Infectious Disease"/>
            <person name="Wu L."/>
            <person name="Ma J."/>
        </authorList>
    </citation>
    <scope>NUCLEOTIDE SEQUENCE [LARGE SCALE GENOMIC DNA]</scope>
    <source>
        <strain evidence="14">CCUG 53903</strain>
    </source>
</reference>
<dbReference type="EC" id="2.7.1.148" evidence="2 10"/>
<feature type="domain" description="GHMP kinase C-terminal" evidence="12">
    <location>
        <begin position="222"/>
        <end position="262"/>
    </location>
</feature>
<dbReference type="PANTHER" id="PTHR43527">
    <property type="entry name" value="4-DIPHOSPHOCYTIDYL-2-C-METHYL-D-ERYTHRITOL KINASE, CHLOROPLASTIC"/>
    <property type="match status" value="1"/>
</dbReference>
<evidence type="ECO:0000256" key="5">
    <source>
        <dbReference type="ARBA" id="ARBA00022741"/>
    </source>
</evidence>
<dbReference type="Proteomes" id="UP001596457">
    <property type="component" value="Unassembled WGS sequence"/>
</dbReference>
<feature type="binding site" evidence="10">
    <location>
        <begin position="104"/>
        <end position="114"/>
    </location>
    <ligand>
        <name>ATP</name>
        <dbReference type="ChEBI" id="CHEBI:30616"/>
    </ligand>
</feature>
<evidence type="ECO:0000256" key="7">
    <source>
        <dbReference type="ARBA" id="ARBA00022840"/>
    </source>
</evidence>
<evidence type="ECO:0000256" key="3">
    <source>
        <dbReference type="ARBA" id="ARBA00017473"/>
    </source>
</evidence>